<sequence length="264" mass="28716">MTPSASRKVERALDRVCAEHPRLLPSVTPTHQRITFSELCSPPAVRDALTAAKDIFKLTAPKHCGQLWLYTLMGDIVSPSVMTMVTEDIAVNLEPDSGVLFRRDDTELASGYWYGWRPLTVAESYRSASASLGKVLGPLVETLCQEAGLRPAPLWAVIADGLVQPAMSAGNDELETHRALNIAIELIAGLNEGADAAVPAVRIEQIVNGQFCPLGEEEPDYLVAHRSSCCMIFHSPIADMCTSCPHQRKNEREAALVAASEFFS</sequence>
<protein>
    <recommendedName>
        <fullName evidence="1">Ferric siderophore reductase C-terminal domain-containing protein</fullName>
    </recommendedName>
</protein>
<gene>
    <name evidence="2" type="ORF">CP258_04190</name>
</gene>
<dbReference type="AlphaFoldDB" id="A0AAU8PVD3"/>
<proteinExistence type="predicted"/>
<dbReference type="KEGG" id="coe:CP258_04190"/>
<organism evidence="2 3">
    <name type="scientific">Corynebacterium pseudotuberculosis 258</name>
    <dbReference type="NCBI Taxonomy" id="1168865"/>
    <lineage>
        <taxon>Bacteria</taxon>
        <taxon>Bacillati</taxon>
        <taxon>Actinomycetota</taxon>
        <taxon>Actinomycetes</taxon>
        <taxon>Mycobacteriales</taxon>
        <taxon>Corynebacteriaceae</taxon>
        <taxon>Corynebacterium</taxon>
    </lineage>
</organism>
<dbReference type="Proteomes" id="UP000006465">
    <property type="component" value="Chromosome"/>
</dbReference>
<dbReference type="EMBL" id="CP003540">
    <property type="protein sequence ID" value="AFK16445.1"/>
    <property type="molecule type" value="Genomic_DNA"/>
</dbReference>
<evidence type="ECO:0000313" key="2">
    <source>
        <dbReference type="EMBL" id="AFK16445.1"/>
    </source>
</evidence>
<evidence type="ECO:0000313" key="3">
    <source>
        <dbReference type="Proteomes" id="UP000006465"/>
    </source>
</evidence>
<accession>A0AAU8PVD3</accession>
<dbReference type="RefSeq" id="WP_014732932.1">
    <property type="nucleotide sequence ID" value="NC_017945.3"/>
</dbReference>
<dbReference type="Pfam" id="PF11575">
    <property type="entry name" value="FhuF_C"/>
    <property type="match status" value="1"/>
</dbReference>
<name>A0AAU8PVD3_CORPS</name>
<feature type="domain" description="Ferric siderophore reductase C-terminal" evidence="1">
    <location>
        <begin position="226"/>
        <end position="246"/>
    </location>
</feature>
<dbReference type="InterPro" id="IPR024726">
    <property type="entry name" value="FhuF_C"/>
</dbReference>
<dbReference type="GO" id="GO:0051537">
    <property type="term" value="F:2 iron, 2 sulfur cluster binding"/>
    <property type="evidence" value="ECO:0007669"/>
    <property type="project" value="InterPro"/>
</dbReference>
<reference evidence="2 3" key="1">
    <citation type="journal article" date="2013" name="J. Biotechnol.">
        <title>Genome sequence of Corynebacterium pseudotuberculosis biovar equi strain 258 and prediction of antigenic targets to improve biotechnological vaccine production.</title>
        <authorList>
            <person name="Soares S.C."/>
            <person name="Trost E."/>
            <person name="Ramos R.T."/>
            <person name="Carneiro A.R."/>
            <person name="Santos A.R."/>
            <person name="Pinto A.C."/>
            <person name="Barbosa E."/>
            <person name="Aburjaile F."/>
            <person name="Ali A."/>
            <person name="Diniz C.A."/>
            <person name="Hassan S.S."/>
            <person name="Fiaux K."/>
            <person name="Guimaraes L.C."/>
            <person name="Bakhtiar S.M."/>
            <person name="Pereira U."/>
            <person name="Almeida S.S."/>
            <person name="Abreu V.A."/>
            <person name="Rocha F.S."/>
            <person name="Dorella F.A."/>
            <person name="Miyoshi A."/>
            <person name="Silva A."/>
            <person name="Azevedo V."/>
            <person name="Tauch A."/>
        </authorList>
    </citation>
    <scope>NUCLEOTIDE SEQUENCE [LARGE SCALE GENOMIC DNA]</scope>
    <source>
        <strain evidence="2 3">258</strain>
    </source>
</reference>
<evidence type="ECO:0000259" key="1">
    <source>
        <dbReference type="Pfam" id="PF11575"/>
    </source>
</evidence>